<dbReference type="AlphaFoldDB" id="A0A517ZQV2"/>
<dbReference type="OrthoDB" id="274185at2"/>
<keyword evidence="2" id="KW-1185">Reference proteome</keyword>
<dbReference type="RefSeq" id="WP_145377160.1">
    <property type="nucleotide sequence ID" value="NZ_CP036270.1"/>
</dbReference>
<evidence type="ECO:0000313" key="1">
    <source>
        <dbReference type="EMBL" id="QDU44872.1"/>
    </source>
</evidence>
<organism evidence="1 2">
    <name type="scientific">Symmachiella dynata</name>
    <dbReference type="NCBI Taxonomy" id="2527995"/>
    <lineage>
        <taxon>Bacteria</taxon>
        <taxon>Pseudomonadati</taxon>
        <taxon>Planctomycetota</taxon>
        <taxon>Planctomycetia</taxon>
        <taxon>Planctomycetales</taxon>
        <taxon>Planctomycetaceae</taxon>
        <taxon>Symmachiella</taxon>
    </lineage>
</organism>
<proteinExistence type="predicted"/>
<evidence type="ECO:0008006" key="3">
    <source>
        <dbReference type="Google" id="ProtNLM"/>
    </source>
</evidence>
<name>A0A517ZQV2_9PLAN</name>
<dbReference type="Proteomes" id="UP000319383">
    <property type="component" value="Chromosome"/>
</dbReference>
<reference evidence="1 2" key="1">
    <citation type="submission" date="2019-02" db="EMBL/GenBank/DDBJ databases">
        <title>Deep-cultivation of Planctomycetes and their phenomic and genomic characterization uncovers novel biology.</title>
        <authorList>
            <person name="Wiegand S."/>
            <person name="Jogler M."/>
            <person name="Boedeker C."/>
            <person name="Pinto D."/>
            <person name="Vollmers J."/>
            <person name="Rivas-Marin E."/>
            <person name="Kohn T."/>
            <person name="Peeters S.H."/>
            <person name="Heuer A."/>
            <person name="Rast P."/>
            <person name="Oberbeckmann S."/>
            <person name="Bunk B."/>
            <person name="Jeske O."/>
            <person name="Meyerdierks A."/>
            <person name="Storesund J.E."/>
            <person name="Kallscheuer N."/>
            <person name="Luecker S."/>
            <person name="Lage O.M."/>
            <person name="Pohl T."/>
            <person name="Merkel B.J."/>
            <person name="Hornburger P."/>
            <person name="Mueller R.-W."/>
            <person name="Bruemmer F."/>
            <person name="Labrenz M."/>
            <person name="Spormann A.M."/>
            <person name="Op den Camp H."/>
            <person name="Overmann J."/>
            <person name="Amann R."/>
            <person name="Jetten M.S.M."/>
            <person name="Mascher T."/>
            <person name="Medema M.H."/>
            <person name="Devos D.P."/>
            <person name="Kaster A.-K."/>
            <person name="Ovreas L."/>
            <person name="Rohde M."/>
            <person name="Galperin M.Y."/>
            <person name="Jogler C."/>
        </authorList>
    </citation>
    <scope>NUCLEOTIDE SEQUENCE [LARGE SCALE GENOMIC DNA]</scope>
    <source>
        <strain evidence="1 2">Mal52</strain>
    </source>
</reference>
<dbReference type="EMBL" id="CP036276">
    <property type="protein sequence ID" value="QDU44872.1"/>
    <property type="molecule type" value="Genomic_DNA"/>
</dbReference>
<dbReference type="KEGG" id="sdyn:Mal52_33580"/>
<evidence type="ECO:0000313" key="2">
    <source>
        <dbReference type="Proteomes" id="UP000319383"/>
    </source>
</evidence>
<gene>
    <name evidence="1" type="ORF">Mal52_33580</name>
</gene>
<sequence>MNHLTKLALPIGLGLVAAFLNYKTVSARIQPQYFVRVSEDLKAGESFSGDNLTKVSLQGERSDLSKTFVPWKERAVLYQRPVPRNLQAGDIVFWRDATAPTLKLSAEPGELEFHVAFRDLQAVPKDIRAGQQVSFRVGTDTTKLRGDARTNYVANATTDQKIGPFRVLEVGGFDVSGEEDAARSNGYIKVAVKWDDERMERLSQAMETHSVERVLGVFLDG</sequence>
<accession>A0A517ZQV2</accession>
<protein>
    <recommendedName>
        <fullName evidence="3">SAF domain-containing protein</fullName>
    </recommendedName>
</protein>